<sequence length="453" mass="52223">MTNFVFPEELNFFVESIRPFQIREVGSEKWLDTHEMIIKLSQQAALEAAAHREEEVKEMLISRDKLKFLIHEAYCIFLWKTKVLPHLLDIDPNPQATFLIYTVLFHEGAVITLLDLALYHSSGCEALQNSVLDLIDYCAQGVTQLIGLVSMGHHENDSTVDVDEAILSELERQKRDLIYKIGLRCISILYFLSDSLNALPLSAGRRMIVTHDIIWLMADLLHFRPWQRRSKNGTEKFIDEKWMPVQGEELGKVVKHEAQTWFCLRQLLFNRGFMESYEFNDERRKHLSKTLGLMYEPLLDQLPPLIELKQYLCQLTVSNAQPNGMGNSKKTTLVLEEVPEIKDNLIRETEKFGGFLAIAQLQGELFLSSDKDYILNLAQRLNVAYNTDLLAELEEKVTKADMGKSLEEKPKAKHLCENCSNIAEKKCSKCKTIYYCSRECQLDDWPNHKSACT</sequence>
<dbReference type="PANTHER" id="PTHR13244">
    <property type="entry name" value="ZINC FINGER MYND DOMAIN CONTAINING PROTEIN 10"/>
    <property type="match status" value="1"/>
</dbReference>
<dbReference type="InterPro" id="IPR052298">
    <property type="entry name" value="ZMYND10"/>
</dbReference>
<dbReference type="PROSITE" id="PS50865">
    <property type="entry name" value="ZF_MYND_2"/>
    <property type="match status" value="1"/>
</dbReference>
<feature type="domain" description="MYND-type" evidence="5">
    <location>
        <begin position="416"/>
        <end position="452"/>
    </location>
</feature>
<accession>A0A1I8PHA5</accession>
<gene>
    <name evidence="6" type="primary">106091172</name>
</gene>
<organism evidence="6 7">
    <name type="scientific">Stomoxys calcitrans</name>
    <name type="common">Stable fly</name>
    <name type="synonym">Conops calcitrans</name>
    <dbReference type="NCBI Taxonomy" id="35570"/>
    <lineage>
        <taxon>Eukaryota</taxon>
        <taxon>Metazoa</taxon>
        <taxon>Ecdysozoa</taxon>
        <taxon>Arthropoda</taxon>
        <taxon>Hexapoda</taxon>
        <taxon>Insecta</taxon>
        <taxon>Pterygota</taxon>
        <taxon>Neoptera</taxon>
        <taxon>Endopterygota</taxon>
        <taxon>Diptera</taxon>
        <taxon>Brachycera</taxon>
        <taxon>Muscomorpha</taxon>
        <taxon>Muscoidea</taxon>
        <taxon>Muscidae</taxon>
        <taxon>Stomoxys</taxon>
    </lineage>
</organism>
<proteinExistence type="predicted"/>
<dbReference type="KEGG" id="scac:106091172"/>
<keyword evidence="7" id="KW-1185">Reference proteome</keyword>
<dbReference type="AlphaFoldDB" id="A0A1I8PHA5"/>
<keyword evidence="3" id="KW-0862">Zinc</keyword>
<evidence type="ECO:0000256" key="4">
    <source>
        <dbReference type="PROSITE-ProRule" id="PRU00134"/>
    </source>
</evidence>
<dbReference type="GO" id="GO:0044458">
    <property type="term" value="P:motile cilium assembly"/>
    <property type="evidence" value="ECO:0007669"/>
    <property type="project" value="TreeGrafter"/>
</dbReference>
<evidence type="ECO:0000256" key="2">
    <source>
        <dbReference type="ARBA" id="ARBA00022771"/>
    </source>
</evidence>
<evidence type="ECO:0000313" key="7">
    <source>
        <dbReference type="Proteomes" id="UP000095300"/>
    </source>
</evidence>
<dbReference type="SUPFAM" id="SSF144232">
    <property type="entry name" value="HIT/MYND zinc finger-like"/>
    <property type="match status" value="1"/>
</dbReference>
<dbReference type="VEuPathDB" id="VectorBase:SCAU007999"/>
<dbReference type="InterPro" id="IPR002893">
    <property type="entry name" value="Znf_MYND"/>
</dbReference>
<dbReference type="STRING" id="35570.A0A1I8PHA5"/>
<dbReference type="GO" id="GO:0036159">
    <property type="term" value="P:inner dynein arm assembly"/>
    <property type="evidence" value="ECO:0007669"/>
    <property type="project" value="TreeGrafter"/>
</dbReference>
<name>A0A1I8PHA5_STOCA</name>
<protein>
    <recommendedName>
        <fullName evidence="5">MYND-type domain-containing protein</fullName>
    </recommendedName>
</protein>
<dbReference type="PANTHER" id="PTHR13244:SF7">
    <property type="entry name" value="ZINC FINGER MYND DOMAIN-CONTAINING PROTEIN 10"/>
    <property type="match status" value="1"/>
</dbReference>
<dbReference type="OrthoDB" id="432970at2759"/>
<reference evidence="6" key="1">
    <citation type="submission" date="2020-05" db="UniProtKB">
        <authorList>
            <consortium name="EnsemblMetazoa"/>
        </authorList>
    </citation>
    <scope>IDENTIFICATION</scope>
    <source>
        <strain evidence="6">USDA</strain>
    </source>
</reference>
<keyword evidence="1" id="KW-0479">Metal-binding</keyword>
<evidence type="ECO:0000256" key="1">
    <source>
        <dbReference type="ARBA" id="ARBA00022723"/>
    </source>
</evidence>
<dbReference type="Gene3D" id="6.10.140.2220">
    <property type="match status" value="1"/>
</dbReference>
<dbReference type="GO" id="GO:0008270">
    <property type="term" value="F:zinc ion binding"/>
    <property type="evidence" value="ECO:0007669"/>
    <property type="project" value="UniProtKB-KW"/>
</dbReference>
<dbReference type="Proteomes" id="UP000095300">
    <property type="component" value="Unassembled WGS sequence"/>
</dbReference>
<dbReference type="EnsemblMetazoa" id="SCAU007999-RA">
    <property type="protein sequence ID" value="SCAU007999-PA"/>
    <property type="gene ID" value="SCAU007999"/>
</dbReference>
<dbReference type="GO" id="GO:0005737">
    <property type="term" value="C:cytoplasm"/>
    <property type="evidence" value="ECO:0007669"/>
    <property type="project" value="TreeGrafter"/>
</dbReference>
<dbReference type="GO" id="GO:0034451">
    <property type="term" value="C:centriolar satellite"/>
    <property type="evidence" value="ECO:0007669"/>
    <property type="project" value="TreeGrafter"/>
</dbReference>
<evidence type="ECO:0000256" key="3">
    <source>
        <dbReference type="ARBA" id="ARBA00022833"/>
    </source>
</evidence>
<dbReference type="Pfam" id="PF01753">
    <property type="entry name" value="zf-MYND"/>
    <property type="match status" value="1"/>
</dbReference>
<evidence type="ECO:0000313" key="6">
    <source>
        <dbReference type="EnsemblMetazoa" id="SCAU007999-PA"/>
    </source>
</evidence>
<keyword evidence="2 4" id="KW-0863">Zinc-finger</keyword>
<dbReference type="GO" id="GO:0036158">
    <property type="term" value="P:outer dynein arm assembly"/>
    <property type="evidence" value="ECO:0007669"/>
    <property type="project" value="TreeGrafter"/>
</dbReference>
<evidence type="ECO:0000259" key="5">
    <source>
        <dbReference type="PROSITE" id="PS50865"/>
    </source>
</evidence>